<evidence type="ECO:0000313" key="1">
    <source>
        <dbReference type="EMBL" id="AQQ09636.1"/>
    </source>
</evidence>
<dbReference type="RefSeq" id="WP_077540215.1">
    <property type="nucleotide sequence ID" value="NZ_CP019633.1"/>
</dbReference>
<gene>
    <name evidence="1" type="ORF">L21SP3_01444</name>
</gene>
<proteinExistence type="predicted"/>
<organism evidence="1 2">
    <name type="scientific">Sedimentisphaera cyanobacteriorum</name>
    <dbReference type="NCBI Taxonomy" id="1940790"/>
    <lineage>
        <taxon>Bacteria</taxon>
        <taxon>Pseudomonadati</taxon>
        <taxon>Planctomycetota</taxon>
        <taxon>Phycisphaerae</taxon>
        <taxon>Sedimentisphaerales</taxon>
        <taxon>Sedimentisphaeraceae</taxon>
        <taxon>Sedimentisphaera</taxon>
    </lineage>
</organism>
<name>A0A1Q2HQU5_9BACT</name>
<dbReference type="AlphaFoldDB" id="A0A1Q2HQU5"/>
<protein>
    <submittedName>
        <fullName evidence="1">Uncharacterized protein</fullName>
    </submittedName>
</protein>
<dbReference type="STRING" id="1940790.L21SP3_01444"/>
<sequence length="130" mass="14926">MKRKARKSSGKQKVSAMLLKVAAGYIDLGKTKEQRENYLRSACSAWNIACLPRPKREPAIRQYLKQFQTINQADESDCRGFEEDLRKLIEQKDKLYPNVDIPIIGSQIKITDGREQYIVISARTKKIPAE</sequence>
<dbReference type="EMBL" id="CP019633">
    <property type="protein sequence ID" value="AQQ09636.1"/>
    <property type="molecule type" value="Genomic_DNA"/>
</dbReference>
<dbReference type="KEGG" id="pbu:L21SP3_01444"/>
<accession>A0A1Q2HQU5</accession>
<evidence type="ECO:0000313" key="2">
    <source>
        <dbReference type="Proteomes" id="UP000188273"/>
    </source>
</evidence>
<keyword evidence="2" id="KW-1185">Reference proteome</keyword>
<reference evidence="2" key="1">
    <citation type="submission" date="2017-02" db="EMBL/GenBank/DDBJ databases">
        <title>Comparative genomics and description of representatives of a novel lineage of planctomycetes thriving in anoxic sediments.</title>
        <authorList>
            <person name="Spring S."/>
            <person name="Bunk B."/>
            <person name="Sproer C."/>
            <person name="Klenk H.-P."/>
        </authorList>
    </citation>
    <scope>NUCLEOTIDE SEQUENCE [LARGE SCALE GENOMIC DNA]</scope>
    <source>
        <strain evidence="2">L21-RPul-D3</strain>
    </source>
</reference>
<dbReference type="Proteomes" id="UP000188273">
    <property type="component" value="Chromosome"/>
</dbReference>
<dbReference type="OrthoDB" id="9554034at2"/>